<feature type="transmembrane region" description="Helical" evidence="1">
    <location>
        <begin position="469"/>
        <end position="486"/>
    </location>
</feature>
<feature type="transmembrane region" description="Helical" evidence="1">
    <location>
        <begin position="20"/>
        <end position="48"/>
    </location>
</feature>
<feature type="transmembrane region" description="Helical" evidence="1">
    <location>
        <begin position="433"/>
        <end position="457"/>
    </location>
</feature>
<dbReference type="AlphaFoldDB" id="A0A7T6Z6P1"/>
<feature type="transmembrane region" description="Helical" evidence="1">
    <location>
        <begin position="410"/>
        <end position="426"/>
    </location>
</feature>
<evidence type="ECO:0000259" key="2">
    <source>
        <dbReference type="Pfam" id="PF01970"/>
    </source>
</evidence>
<name>A0A7T6Z6P1_9BACI</name>
<feature type="transmembrane region" description="Helical" evidence="1">
    <location>
        <begin position="143"/>
        <end position="161"/>
    </location>
</feature>
<proteinExistence type="predicted"/>
<gene>
    <name evidence="3" type="ORF">HUG15_21015</name>
</gene>
<feature type="domain" description="DUF112" evidence="2">
    <location>
        <begin position="20"/>
        <end position="438"/>
    </location>
</feature>
<accession>A0A7T6Z6P1</accession>
<feature type="transmembrane region" description="Helical" evidence="1">
    <location>
        <begin position="108"/>
        <end position="131"/>
    </location>
</feature>
<dbReference type="EMBL" id="CP054705">
    <property type="protein sequence ID" value="QQK77812.1"/>
    <property type="molecule type" value="Genomic_DNA"/>
</dbReference>
<feature type="transmembrane region" description="Helical" evidence="1">
    <location>
        <begin position="197"/>
        <end position="220"/>
    </location>
</feature>
<keyword evidence="1" id="KW-0472">Membrane</keyword>
<feature type="transmembrane region" description="Helical" evidence="1">
    <location>
        <begin position="167"/>
        <end position="185"/>
    </location>
</feature>
<evidence type="ECO:0000313" key="3">
    <source>
        <dbReference type="EMBL" id="QQK77812.1"/>
    </source>
</evidence>
<feature type="transmembrane region" description="Helical" evidence="1">
    <location>
        <begin position="354"/>
        <end position="379"/>
    </location>
</feature>
<feature type="transmembrane region" description="Helical" evidence="1">
    <location>
        <begin position="60"/>
        <end position="81"/>
    </location>
</feature>
<dbReference type="KEGG" id="scia:HUG15_21015"/>
<reference evidence="3 4" key="1">
    <citation type="submission" date="2020-06" db="EMBL/GenBank/DDBJ databases">
        <title>Genomic analysis of Salicibibacter sp. NKC5-3.</title>
        <authorList>
            <person name="Oh Y.J."/>
        </authorList>
    </citation>
    <scope>NUCLEOTIDE SEQUENCE [LARGE SCALE GENOMIC DNA]</scope>
    <source>
        <strain evidence="3 4">NKC5-3</strain>
    </source>
</reference>
<feature type="transmembrane region" description="Helical" evidence="1">
    <location>
        <begin position="386"/>
        <end position="404"/>
    </location>
</feature>
<dbReference type="Pfam" id="PF01970">
    <property type="entry name" value="TctA"/>
    <property type="match status" value="1"/>
</dbReference>
<dbReference type="PANTHER" id="PTHR35342">
    <property type="entry name" value="TRICARBOXYLIC TRANSPORT PROTEIN"/>
    <property type="match status" value="1"/>
</dbReference>
<evidence type="ECO:0000256" key="1">
    <source>
        <dbReference type="SAM" id="Phobius"/>
    </source>
</evidence>
<dbReference type="RefSeq" id="WP_200125509.1">
    <property type="nucleotide sequence ID" value="NZ_CP054705.1"/>
</dbReference>
<dbReference type="PANTHER" id="PTHR35342:SF5">
    <property type="entry name" value="TRICARBOXYLIC TRANSPORT PROTEIN"/>
    <property type="match status" value="1"/>
</dbReference>
<keyword evidence="1" id="KW-0812">Transmembrane</keyword>
<dbReference type="Proteomes" id="UP000595823">
    <property type="component" value="Chromosome"/>
</dbReference>
<keyword evidence="1" id="KW-1133">Transmembrane helix</keyword>
<feature type="transmembrane region" description="Helical" evidence="1">
    <location>
        <begin position="258"/>
        <end position="279"/>
    </location>
</feature>
<sequence length="499" mass="53006">MDLNALLDGFDLLMSWTVVLFIILGLILGILLGALPGVSGVLGIALMLPLTYNMAPIDAIMFLTGIFTGSVYSGGVTATLLNIPGSASAVATTLDGYPMTKQGKQNEALGIGLAASAIGSFLGYFIILFAIQPIGQLVLQFGPPEMLLVIMFALSVIGIISGSMLRALIAGVVGLLLGTIGATAFGRPRGNFGITELYEGIEIVPALMGLLAISELFFLISKKSIVDENVSVQRNFKDFLKGMLYTFKDKINAFRSTLIGIGIGLLPAAGSTVAALISYGQGKTHSKRGENYGNGEPSGVVSAEAANSSSEGGSMTTMLTLGIPGGSATAILLAAFMVHGLLPGPYLIRDHMDMTYAVIVGGVFQTFFLVIIGIIFVWYFSKVILVPSRLLIPIIGVLAILGAYSIRGLYIDPLITLIFAIVGLVLRKLEYPVIALLLGLILGSIVDGELARTIVMYEGRFEYLLTRPIFVTMLVLTVIMFCVPLIRKRYGKSISENEN</sequence>
<dbReference type="InterPro" id="IPR002823">
    <property type="entry name" value="DUF112_TM"/>
</dbReference>
<feature type="transmembrane region" description="Helical" evidence="1">
    <location>
        <begin position="318"/>
        <end position="342"/>
    </location>
</feature>
<keyword evidence="4" id="KW-1185">Reference proteome</keyword>
<evidence type="ECO:0000313" key="4">
    <source>
        <dbReference type="Proteomes" id="UP000595823"/>
    </source>
</evidence>
<protein>
    <submittedName>
        <fullName evidence="3">Tripartite tricarboxylate transporter permease</fullName>
    </submittedName>
</protein>
<organism evidence="3 4">
    <name type="scientific">Salicibibacter cibarius</name>
    <dbReference type="NCBI Taxonomy" id="2743000"/>
    <lineage>
        <taxon>Bacteria</taxon>
        <taxon>Bacillati</taxon>
        <taxon>Bacillota</taxon>
        <taxon>Bacilli</taxon>
        <taxon>Bacillales</taxon>
        <taxon>Bacillaceae</taxon>
        <taxon>Salicibibacter</taxon>
    </lineage>
</organism>